<comment type="caution">
    <text evidence="2">The sequence shown here is derived from an EMBL/GenBank/DDBJ whole genome shotgun (WGS) entry which is preliminary data.</text>
</comment>
<evidence type="ECO:0000313" key="2">
    <source>
        <dbReference type="EMBL" id="MDR5652207.1"/>
    </source>
</evidence>
<accession>A0ABU1F5R1</accession>
<dbReference type="RefSeq" id="WP_310456457.1">
    <property type="nucleotide sequence ID" value="NZ_JAVKPH010000005.1"/>
</dbReference>
<evidence type="ECO:0000313" key="3">
    <source>
        <dbReference type="Proteomes" id="UP001247754"/>
    </source>
</evidence>
<dbReference type="Gene3D" id="3.10.450.50">
    <property type="match status" value="1"/>
</dbReference>
<dbReference type="EMBL" id="JAVKPH010000005">
    <property type="protein sequence ID" value="MDR5652207.1"/>
    <property type="molecule type" value="Genomic_DNA"/>
</dbReference>
<evidence type="ECO:0000259" key="1">
    <source>
        <dbReference type="Pfam" id="PF13577"/>
    </source>
</evidence>
<proteinExistence type="predicted"/>
<gene>
    <name evidence="2" type="ORF">RGD00_06315</name>
</gene>
<feature type="domain" description="SnoaL-like" evidence="1">
    <location>
        <begin position="8"/>
        <end position="133"/>
    </location>
</feature>
<dbReference type="CDD" id="cd00531">
    <property type="entry name" value="NTF2_like"/>
    <property type="match status" value="1"/>
</dbReference>
<dbReference type="Proteomes" id="UP001247754">
    <property type="component" value="Unassembled WGS sequence"/>
</dbReference>
<keyword evidence="3" id="KW-1185">Reference proteome</keyword>
<protein>
    <submittedName>
        <fullName evidence="2">Nuclear transport factor 2 family protein</fullName>
    </submittedName>
</protein>
<reference evidence="2 3" key="1">
    <citation type="submission" date="2023-09" db="EMBL/GenBank/DDBJ databases">
        <title>Xinfangfangia sedmenti sp. nov., isolated the sedment.</title>
        <authorList>
            <person name="Xu L."/>
        </authorList>
    </citation>
    <scope>NUCLEOTIDE SEQUENCE [LARGE SCALE GENOMIC DNA]</scope>
    <source>
        <strain evidence="2 3">LG-4</strain>
    </source>
</reference>
<dbReference type="Pfam" id="PF13577">
    <property type="entry name" value="SnoaL_4"/>
    <property type="match status" value="1"/>
</dbReference>
<name>A0ABU1F5R1_9RHOB</name>
<dbReference type="SUPFAM" id="SSF54427">
    <property type="entry name" value="NTF2-like"/>
    <property type="match status" value="1"/>
</dbReference>
<dbReference type="InterPro" id="IPR037401">
    <property type="entry name" value="SnoaL-like"/>
</dbReference>
<dbReference type="InterPro" id="IPR032710">
    <property type="entry name" value="NTF2-like_dom_sf"/>
</dbReference>
<sequence length="161" mass="17918">MDLEARLRQIEDRLEIYNLMAAYGPAVDACSVENNARLWTDDCVYAVGGLGEYLGQDGLAGMIAGPFHRQVTANGSAHVLSLPYVEVQGDQAVATNYAKLFSHRDGRFDLVRLVVSRWFLRREDGRWKVARRTNELVNGSDESRALQRRATDTAELTCAGV</sequence>
<organism evidence="2 3">
    <name type="scientific">Ruixingdingia sedimenti</name>
    <dbReference type="NCBI Taxonomy" id="3073604"/>
    <lineage>
        <taxon>Bacteria</taxon>
        <taxon>Pseudomonadati</taxon>
        <taxon>Pseudomonadota</taxon>
        <taxon>Alphaproteobacteria</taxon>
        <taxon>Rhodobacterales</taxon>
        <taxon>Paracoccaceae</taxon>
        <taxon>Ruixingdingia</taxon>
    </lineage>
</organism>